<name>A0A5A4UEF6_9AGAM</name>
<geneLocation type="mitochondrion" evidence="2"/>
<dbReference type="EMBL" id="LC497415">
    <property type="protein sequence ID" value="BBN21309.1"/>
    <property type="molecule type" value="Genomic_DNA"/>
</dbReference>
<gene>
    <name evidence="2" type="primary">orf124</name>
</gene>
<keyword evidence="1" id="KW-1133">Transmembrane helix</keyword>
<feature type="transmembrane region" description="Helical" evidence="1">
    <location>
        <begin position="83"/>
        <end position="106"/>
    </location>
</feature>
<evidence type="ECO:0000256" key="1">
    <source>
        <dbReference type="SAM" id="Phobius"/>
    </source>
</evidence>
<keyword evidence="1" id="KW-0812">Transmembrane</keyword>
<protein>
    <submittedName>
        <fullName evidence="2">Uncharacterized protein</fullName>
    </submittedName>
</protein>
<keyword evidence="1" id="KW-0472">Membrane</keyword>
<proteinExistence type="predicted"/>
<evidence type="ECO:0000313" key="2">
    <source>
        <dbReference type="EMBL" id="BBN21309.1"/>
    </source>
</evidence>
<dbReference type="RefSeq" id="YP_009693783.1">
    <property type="nucleotide sequence ID" value="NC_044740.1"/>
</dbReference>
<feature type="transmembrane region" description="Helical" evidence="1">
    <location>
        <begin position="9"/>
        <end position="27"/>
    </location>
</feature>
<dbReference type="AlphaFoldDB" id="A0A5A4UEF6"/>
<keyword evidence="2" id="KW-0496">Mitochondrion</keyword>
<dbReference type="GeneID" id="41799557"/>
<accession>A0A5A4UEF6</accession>
<sequence length="124" mass="13719">MKKNMKNKLLFALFILVATALFNFFIYELLNSLDFEHLVIMKSQNNLLLNNQVSARDVNNITFTTTADNAFPSLNHGINDPRAIAVITLAGCSVVALATGSVFSLLHVFKVTGSKTENIEMEII</sequence>
<organism evidence="2">
    <name type="scientific">Inonotus obliquus</name>
    <dbReference type="NCBI Taxonomy" id="167356"/>
    <lineage>
        <taxon>Eukaryota</taxon>
        <taxon>Fungi</taxon>
        <taxon>Dikarya</taxon>
        <taxon>Basidiomycota</taxon>
        <taxon>Agaricomycotina</taxon>
        <taxon>Agaricomycetes</taxon>
        <taxon>Hymenochaetales</taxon>
        <taxon>Hymenochaetaceae</taxon>
        <taxon>Inonotus</taxon>
    </lineage>
</organism>
<reference evidence="2" key="1">
    <citation type="submission" date="2019-08" db="EMBL/GenBank/DDBJ databases">
        <title>The complete mitochondrial genome sequence of the medicinal mushroom, Inonotus obliquus.</title>
        <authorList>
            <person name="Agnestisia R."/>
            <person name="Ono A."/>
            <person name="Nakamura L."/>
            <person name="Chino R."/>
            <person name="Aiso H."/>
            <person name="Nezu I."/>
            <person name="Ishiguri H."/>
            <person name="Yokota S."/>
            <person name="Suzuki T."/>
        </authorList>
    </citation>
    <scope>NUCLEOTIDE SEQUENCE</scope>
    <source>
        <strain evidence="2">NBRC113408</strain>
    </source>
</reference>